<feature type="active site" description="Proton donor/acceptor" evidence="7">
    <location>
        <position position="181"/>
    </location>
</feature>
<dbReference type="HOGENOM" id="CLU_008856_1_1_0"/>
<keyword evidence="6" id="KW-0472">Membrane</keyword>
<dbReference type="NCBIfam" id="TIGR00706">
    <property type="entry name" value="SppA_dom"/>
    <property type="match status" value="1"/>
</dbReference>
<evidence type="ECO:0000256" key="4">
    <source>
        <dbReference type="ARBA" id="ARBA00022801"/>
    </source>
</evidence>
<dbReference type="CDD" id="cd07023">
    <property type="entry name" value="S49_Sppa_N_C"/>
    <property type="match status" value="1"/>
</dbReference>
<dbReference type="GO" id="GO:0016020">
    <property type="term" value="C:membrane"/>
    <property type="evidence" value="ECO:0007669"/>
    <property type="project" value="UniProtKB-SubCell"/>
</dbReference>
<dbReference type="FunCoup" id="Q01NK5">
    <property type="interactions" value="241"/>
</dbReference>
<keyword evidence="4" id="KW-0378">Hydrolase</keyword>
<protein>
    <submittedName>
        <fullName evidence="9">Signal peptide peptidase SppA, 67K type</fullName>
    </submittedName>
</protein>
<organism evidence="9">
    <name type="scientific">Solibacter usitatus (strain Ellin6076)</name>
    <dbReference type="NCBI Taxonomy" id="234267"/>
    <lineage>
        <taxon>Bacteria</taxon>
        <taxon>Pseudomonadati</taxon>
        <taxon>Acidobacteriota</taxon>
        <taxon>Terriglobia</taxon>
        <taxon>Bryobacterales</taxon>
        <taxon>Solibacteraceae</taxon>
        <taxon>Candidatus Solibacter</taxon>
    </lineage>
</organism>
<keyword evidence="3" id="KW-0645">Protease</keyword>
<dbReference type="Pfam" id="PF01343">
    <property type="entry name" value="Peptidase_S49"/>
    <property type="match status" value="2"/>
</dbReference>
<comment type="similarity">
    <text evidence="2">Belongs to the peptidase S49 family.</text>
</comment>
<evidence type="ECO:0000313" key="9">
    <source>
        <dbReference type="EMBL" id="ABJ88765.1"/>
    </source>
</evidence>
<dbReference type="EMBL" id="CP000473">
    <property type="protein sequence ID" value="ABJ88765.1"/>
    <property type="molecule type" value="Genomic_DNA"/>
</dbReference>
<dbReference type="CDD" id="cd07018">
    <property type="entry name" value="S49_SppA_67K_type"/>
    <property type="match status" value="1"/>
</dbReference>
<dbReference type="PANTHER" id="PTHR33209">
    <property type="entry name" value="PROTEASE 4"/>
    <property type="match status" value="1"/>
</dbReference>
<dbReference type="InterPro" id="IPR004634">
    <property type="entry name" value="Pept_S49_pIV"/>
</dbReference>
<dbReference type="eggNOG" id="COG0616">
    <property type="taxonomic scope" value="Bacteria"/>
</dbReference>
<dbReference type="Gene3D" id="3.90.226.10">
    <property type="entry name" value="2-enoyl-CoA Hydratase, Chain A, domain 1"/>
    <property type="match status" value="3"/>
</dbReference>
<dbReference type="GO" id="GO:0006465">
    <property type="term" value="P:signal peptide processing"/>
    <property type="evidence" value="ECO:0007669"/>
    <property type="project" value="InterPro"/>
</dbReference>
<feature type="domain" description="Peptidase S49" evidence="8">
    <location>
        <begin position="113"/>
        <end position="262"/>
    </location>
</feature>
<comment type="subcellular location">
    <subcellularLocation>
        <location evidence="1">Membrane</location>
    </subcellularLocation>
</comment>
<evidence type="ECO:0000256" key="1">
    <source>
        <dbReference type="ARBA" id="ARBA00004370"/>
    </source>
</evidence>
<dbReference type="InterPro" id="IPR047272">
    <property type="entry name" value="S49_SppA_C"/>
</dbReference>
<dbReference type="NCBIfam" id="TIGR00705">
    <property type="entry name" value="SppA_67K"/>
    <property type="match status" value="1"/>
</dbReference>
<dbReference type="InterPro" id="IPR002142">
    <property type="entry name" value="Peptidase_S49"/>
</dbReference>
<evidence type="ECO:0000256" key="5">
    <source>
        <dbReference type="ARBA" id="ARBA00022825"/>
    </source>
</evidence>
<gene>
    <name evidence="9" type="ordered locus">Acid_7871</name>
</gene>
<keyword evidence="5" id="KW-0720">Serine protease</keyword>
<accession>Q01NK5</accession>
<dbReference type="AlphaFoldDB" id="Q01NK5"/>
<dbReference type="InterPro" id="IPR029045">
    <property type="entry name" value="ClpP/crotonase-like_dom_sf"/>
</dbReference>
<feature type="active site" description="Nucleophile" evidence="7">
    <location>
        <position position="377"/>
    </location>
</feature>
<reference evidence="9" key="1">
    <citation type="submission" date="2006-10" db="EMBL/GenBank/DDBJ databases">
        <title>Complete sequence of Solibacter usitatus Ellin6076.</title>
        <authorList>
            <consortium name="US DOE Joint Genome Institute"/>
            <person name="Copeland A."/>
            <person name="Lucas S."/>
            <person name="Lapidus A."/>
            <person name="Barry K."/>
            <person name="Detter J.C."/>
            <person name="Glavina del Rio T."/>
            <person name="Hammon N."/>
            <person name="Israni S."/>
            <person name="Dalin E."/>
            <person name="Tice H."/>
            <person name="Pitluck S."/>
            <person name="Thompson L.S."/>
            <person name="Brettin T."/>
            <person name="Bruce D."/>
            <person name="Han C."/>
            <person name="Tapia R."/>
            <person name="Gilna P."/>
            <person name="Schmutz J."/>
            <person name="Larimer F."/>
            <person name="Land M."/>
            <person name="Hauser L."/>
            <person name="Kyrpides N."/>
            <person name="Mikhailova N."/>
            <person name="Janssen P.H."/>
            <person name="Kuske C.R."/>
            <person name="Richardson P."/>
        </authorList>
    </citation>
    <scope>NUCLEOTIDE SEQUENCE</scope>
    <source>
        <strain evidence="9">Ellin6076</strain>
    </source>
</reference>
<dbReference type="Gene3D" id="6.20.330.10">
    <property type="match status" value="1"/>
</dbReference>
<name>Q01NK5_SOLUE</name>
<dbReference type="PANTHER" id="PTHR33209:SF1">
    <property type="entry name" value="PEPTIDASE S49 DOMAIN-CONTAINING PROTEIN"/>
    <property type="match status" value="1"/>
</dbReference>
<evidence type="ECO:0000256" key="7">
    <source>
        <dbReference type="PIRSR" id="PIRSR001217-1"/>
    </source>
</evidence>
<dbReference type="KEGG" id="sus:Acid_7871"/>
<evidence type="ECO:0000256" key="2">
    <source>
        <dbReference type="ARBA" id="ARBA00008683"/>
    </source>
</evidence>
<evidence type="ECO:0000259" key="8">
    <source>
        <dbReference type="Pfam" id="PF01343"/>
    </source>
</evidence>
<feature type="domain" description="Peptidase S49" evidence="8">
    <location>
        <begin position="361"/>
        <end position="511"/>
    </location>
</feature>
<dbReference type="InParanoid" id="Q01NK5"/>
<proteinExistence type="inferred from homology"/>
<dbReference type="STRING" id="234267.Acid_7871"/>
<dbReference type="InterPro" id="IPR047217">
    <property type="entry name" value="S49_SppA_67K_type_N"/>
</dbReference>
<dbReference type="GO" id="GO:0008236">
    <property type="term" value="F:serine-type peptidase activity"/>
    <property type="evidence" value="ECO:0007669"/>
    <property type="project" value="UniProtKB-KW"/>
</dbReference>
<dbReference type="SUPFAM" id="SSF52096">
    <property type="entry name" value="ClpP/crotonase"/>
    <property type="match status" value="2"/>
</dbReference>
<evidence type="ECO:0000256" key="6">
    <source>
        <dbReference type="ARBA" id="ARBA00023136"/>
    </source>
</evidence>
<dbReference type="InterPro" id="IPR004635">
    <property type="entry name" value="Pept_S49_SppA"/>
</dbReference>
<sequence precursor="true">MKFLIGLATGVALVFLSIILLFVVALRFREKPPVIASDSVLVMRLEGELPEKTPVEIPAILGGDHTPATVVGVWSALDKAAADPHIRAVVLQPEGISAGWAKLQELRLDIDKFKKSGKPVFAYLRQPGAREYFIASDADRVYLGPSDPVMLKGLRAEMMYFKKTLDKLGVNVEIEHAGKYKDFGDMFTRSDMSPETREVMTSVVDDLYSDLVSGIATARKKTPEEVRAIIDQGPFTASQALKAGLVDELRFEDQMWGELKERLKSGEPSKVSMDKYSKVTAESVGLQGKSQVALVVGAGDIVRGDANDDGSGESNLTSYGFNKILRRVGSDSQIKAVIVRIDSPGGEVTASDEIWREMNLLAKKKPMVISMSDTAASGGYYMAMTGDPIVAYPATFTGSIGVVFGKPNIRGLYEKLGISKDAIQRGKNADIDSDYTPLTPEQRAKLRAGIDESYQDFVTKVANARHRTFDQIDQVAQGRVWLGSQAKPRGLVDETGGLDKAIELVKQKAKIPASERVTLMVFPGRRNILDILMKKSQEDMMEMKLAQVLGRMPFRAWLRGGFLRIMPYWVEVR</sequence>
<evidence type="ECO:0000256" key="3">
    <source>
        <dbReference type="ARBA" id="ARBA00022670"/>
    </source>
</evidence>
<dbReference type="PIRSF" id="PIRSF001217">
    <property type="entry name" value="Protease_4_SppA"/>
    <property type="match status" value="1"/>
</dbReference>